<dbReference type="InterPro" id="IPR001296">
    <property type="entry name" value="Glyco_trans_1"/>
</dbReference>
<keyword evidence="1 4" id="KW-0808">Transferase</keyword>
<gene>
    <name evidence="4" type="ORF">F3059_00145</name>
</gene>
<dbReference type="Pfam" id="PF13439">
    <property type="entry name" value="Glyco_transf_4"/>
    <property type="match status" value="1"/>
</dbReference>
<proteinExistence type="predicted"/>
<feature type="domain" description="Glycosyl transferase family 1" evidence="2">
    <location>
        <begin position="184"/>
        <end position="348"/>
    </location>
</feature>
<feature type="domain" description="Glycosyltransferase subfamily 4-like N-terminal" evidence="3">
    <location>
        <begin position="14"/>
        <end position="162"/>
    </location>
</feature>
<dbReference type="InterPro" id="IPR028098">
    <property type="entry name" value="Glyco_trans_4-like_N"/>
</dbReference>
<reference evidence="4 5" key="1">
    <citation type="submission" date="2019-09" db="EMBL/GenBank/DDBJ databases">
        <title>Genomes of Cryomorphaceae.</title>
        <authorList>
            <person name="Bowman J.P."/>
        </authorList>
    </citation>
    <scope>NUCLEOTIDE SEQUENCE [LARGE SCALE GENOMIC DNA]</scope>
    <source>
        <strain evidence="4 5">KCTC 52047</strain>
    </source>
</reference>
<evidence type="ECO:0000256" key="1">
    <source>
        <dbReference type="ARBA" id="ARBA00022679"/>
    </source>
</evidence>
<dbReference type="Pfam" id="PF00534">
    <property type="entry name" value="Glycos_transf_1"/>
    <property type="match status" value="1"/>
</dbReference>
<evidence type="ECO:0000313" key="5">
    <source>
        <dbReference type="Proteomes" id="UP000435357"/>
    </source>
</evidence>
<dbReference type="RefSeq" id="WP_151165906.1">
    <property type="nucleotide sequence ID" value="NZ_WACR01000001.1"/>
</dbReference>
<protein>
    <submittedName>
        <fullName evidence="4">Glycosyltransferase</fullName>
    </submittedName>
</protein>
<dbReference type="AlphaFoldDB" id="A0A6N6M784"/>
<comment type="caution">
    <text evidence="4">The sequence shown here is derived from an EMBL/GenBank/DDBJ whole genome shotgun (WGS) entry which is preliminary data.</text>
</comment>
<dbReference type="PANTHER" id="PTHR46401">
    <property type="entry name" value="GLYCOSYLTRANSFERASE WBBK-RELATED"/>
    <property type="match status" value="1"/>
</dbReference>
<evidence type="ECO:0000259" key="2">
    <source>
        <dbReference type="Pfam" id="PF00534"/>
    </source>
</evidence>
<dbReference type="GO" id="GO:0009103">
    <property type="term" value="P:lipopolysaccharide biosynthetic process"/>
    <property type="evidence" value="ECO:0007669"/>
    <property type="project" value="TreeGrafter"/>
</dbReference>
<dbReference type="OrthoDB" id="9771846at2"/>
<evidence type="ECO:0000313" key="4">
    <source>
        <dbReference type="EMBL" id="KAB1065918.1"/>
    </source>
</evidence>
<evidence type="ECO:0000259" key="3">
    <source>
        <dbReference type="Pfam" id="PF13439"/>
    </source>
</evidence>
<sequence>MKTVVIGPAHPLRGGIASTNEAFARALQKAGHDCTLISFYMQYPKFLFPGKTQFSSDPKPTDISIHHTISSINPLSWWATARQIKKLNPDVIFIRYWLPFMAPALGTIAKFLKNRCKIIGITDNVIPHEARPGDKQFTNYFINQCHGFVTLSKTVLTEIQEFTPKPSIYLPHPLNEQFGEAVSREEAREKLNWNQDKKFVLFFGLVRAYKGLDLLLKAFGESQLKESDIELQIVGEFYDSPDTYTDLIQKHDLTGKVHIDNRFVPNEDVKLYFSAADLVAQTYHTASQSGITQIAYQFNTPMLVTNVGGLSEFVPHEKVGFVVEKDPTEIATAIKRFFDENLAQKFKQGVEEEKEKYLWSTFVKNIEEFSDSL</sequence>
<dbReference type="GO" id="GO:0016757">
    <property type="term" value="F:glycosyltransferase activity"/>
    <property type="evidence" value="ECO:0007669"/>
    <property type="project" value="InterPro"/>
</dbReference>
<dbReference type="PANTHER" id="PTHR46401:SF2">
    <property type="entry name" value="GLYCOSYLTRANSFERASE WBBK-RELATED"/>
    <property type="match status" value="1"/>
</dbReference>
<name>A0A6N6M784_9FLAO</name>
<dbReference type="EMBL" id="WACR01000001">
    <property type="protein sequence ID" value="KAB1065918.1"/>
    <property type="molecule type" value="Genomic_DNA"/>
</dbReference>
<dbReference type="Proteomes" id="UP000435357">
    <property type="component" value="Unassembled WGS sequence"/>
</dbReference>
<dbReference type="SUPFAM" id="SSF53756">
    <property type="entry name" value="UDP-Glycosyltransferase/glycogen phosphorylase"/>
    <property type="match status" value="1"/>
</dbReference>
<organism evidence="4 5">
    <name type="scientific">Salibacter halophilus</name>
    <dbReference type="NCBI Taxonomy" id="1803916"/>
    <lineage>
        <taxon>Bacteria</taxon>
        <taxon>Pseudomonadati</taxon>
        <taxon>Bacteroidota</taxon>
        <taxon>Flavobacteriia</taxon>
        <taxon>Flavobacteriales</taxon>
        <taxon>Salibacteraceae</taxon>
        <taxon>Salibacter</taxon>
    </lineage>
</organism>
<accession>A0A6N6M784</accession>
<dbReference type="Gene3D" id="3.40.50.2000">
    <property type="entry name" value="Glycogen Phosphorylase B"/>
    <property type="match status" value="2"/>
</dbReference>
<keyword evidence="5" id="KW-1185">Reference proteome</keyword>